<evidence type="ECO:0000256" key="2">
    <source>
        <dbReference type="ARBA" id="ARBA00022840"/>
    </source>
</evidence>
<sequence length="607" mass="69880">MDSEITLLPYYHLRPGFENHLLRLKKKEFQIFPKCQSARDDRWIRLPRDQQGRDLDPMYYKPIKESPWEPPRPVMTYGHSYALTDDMRAKYPHSGLHLVPRATLNDLLVPEFTGYENSREAEKWITTYSEWAIQYGLSASLTKELLVDYLKRALRYIQHHPTPKKEYATWEDFLRDFFLDMKIKRLERFKEWYWKKRKDVPIIWFSHTELRLATNYFDSERVVGESAFSRLIKADMPNMTEAVVKRFKKVTETSLGRVLREIRVHRYLPKHHTPHLVHLVGYCTSVEDPLLLYEFMPNGSLREHMKGKFGDYIWRSAPIRLAICIDIATAVGEIHYNGTLPVYHRDIKPSNILLDRKYRARIGDFGDAVVIRSDDDRHCPPVVGSMGYLDPVYRQTGRCDDKTDVYSLGVVLMELATGYKAWDPYRQVAHAMNPFLVGLVLDRVEKNEIEKIIRPGEPYSVGGSCYQMEGNQMVAELVRIALWCCCPDLNLRPRASEVAKALIRLKEHWVNPAYQALRDITELREAVAVAVETTIQANIDPSTGKKNGDSLKTPAVRGKDAATPAIGAQPPSRKAPEMSKQSQSLADSQTTGSQPVNSAKKAKTTKL</sequence>
<dbReference type="PROSITE" id="PS50011">
    <property type="entry name" value="PROTEIN_KINASE_DOM"/>
    <property type="match status" value="1"/>
</dbReference>
<dbReference type="PANTHER" id="PTHR27001">
    <property type="entry name" value="OS01G0253100 PROTEIN"/>
    <property type="match status" value="1"/>
</dbReference>
<feature type="compositionally biased region" description="Polar residues" evidence="3">
    <location>
        <begin position="579"/>
        <end position="597"/>
    </location>
</feature>
<protein>
    <recommendedName>
        <fullName evidence="4">Protein kinase domain-containing protein</fullName>
    </recommendedName>
</protein>
<keyword evidence="1" id="KW-0547">Nucleotide-binding</keyword>
<dbReference type="InterPro" id="IPR000719">
    <property type="entry name" value="Prot_kinase_dom"/>
</dbReference>
<dbReference type="InterPro" id="IPR011009">
    <property type="entry name" value="Kinase-like_dom_sf"/>
</dbReference>
<gene>
    <name evidence="5" type="ORF">R1flu_007814</name>
</gene>
<organism evidence="5 6">
    <name type="scientific">Riccia fluitans</name>
    <dbReference type="NCBI Taxonomy" id="41844"/>
    <lineage>
        <taxon>Eukaryota</taxon>
        <taxon>Viridiplantae</taxon>
        <taxon>Streptophyta</taxon>
        <taxon>Embryophyta</taxon>
        <taxon>Marchantiophyta</taxon>
        <taxon>Marchantiopsida</taxon>
        <taxon>Marchantiidae</taxon>
        <taxon>Marchantiales</taxon>
        <taxon>Ricciaceae</taxon>
        <taxon>Riccia</taxon>
    </lineage>
</organism>
<dbReference type="Gene3D" id="3.30.200.20">
    <property type="entry name" value="Phosphorylase Kinase, domain 1"/>
    <property type="match status" value="1"/>
</dbReference>
<feature type="region of interest" description="Disordered" evidence="3">
    <location>
        <begin position="539"/>
        <end position="607"/>
    </location>
</feature>
<reference evidence="5 6" key="1">
    <citation type="submission" date="2024-09" db="EMBL/GenBank/DDBJ databases">
        <title>Chromosome-scale assembly of Riccia fluitans.</title>
        <authorList>
            <person name="Paukszto L."/>
            <person name="Sawicki J."/>
            <person name="Karawczyk K."/>
            <person name="Piernik-Szablinska J."/>
            <person name="Szczecinska M."/>
            <person name="Mazdziarz M."/>
        </authorList>
    </citation>
    <scope>NUCLEOTIDE SEQUENCE [LARGE SCALE GENOMIC DNA]</scope>
    <source>
        <strain evidence="5">Rf_01</strain>
        <tissue evidence="5">Aerial parts of the thallus</tissue>
    </source>
</reference>
<dbReference type="Proteomes" id="UP001605036">
    <property type="component" value="Unassembled WGS sequence"/>
</dbReference>
<dbReference type="EMBL" id="JBHFFA010000003">
    <property type="protein sequence ID" value="KAL2636335.1"/>
    <property type="molecule type" value="Genomic_DNA"/>
</dbReference>
<proteinExistence type="predicted"/>
<dbReference type="Gene3D" id="1.10.510.10">
    <property type="entry name" value="Transferase(Phosphotransferase) domain 1"/>
    <property type="match status" value="1"/>
</dbReference>
<dbReference type="InterPro" id="IPR008271">
    <property type="entry name" value="Ser/Thr_kinase_AS"/>
</dbReference>
<evidence type="ECO:0000313" key="6">
    <source>
        <dbReference type="Proteomes" id="UP001605036"/>
    </source>
</evidence>
<evidence type="ECO:0000313" key="5">
    <source>
        <dbReference type="EMBL" id="KAL2636335.1"/>
    </source>
</evidence>
<keyword evidence="6" id="KW-1185">Reference proteome</keyword>
<accession>A0ABD1YZX3</accession>
<dbReference type="Pfam" id="PF00069">
    <property type="entry name" value="Pkinase"/>
    <property type="match status" value="1"/>
</dbReference>
<evidence type="ECO:0000256" key="3">
    <source>
        <dbReference type="SAM" id="MobiDB-lite"/>
    </source>
</evidence>
<evidence type="ECO:0000259" key="4">
    <source>
        <dbReference type="PROSITE" id="PS50011"/>
    </source>
</evidence>
<dbReference type="PROSITE" id="PS00108">
    <property type="entry name" value="PROTEIN_KINASE_ST"/>
    <property type="match status" value="1"/>
</dbReference>
<dbReference type="AlphaFoldDB" id="A0ABD1YZX3"/>
<dbReference type="SMART" id="SM00220">
    <property type="entry name" value="S_TKc"/>
    <property type="match status" value="1"/>
</dbReference>
<evidence type="ECO:0000256" key="1">
    <source>
        <dbReference type="ARBA" id="ARBA00022741"/>
    </source>
</evidence>
<dbReference type="GO" id="GO:0005524">
    <property type="term" value="F:ATP binding"/>
    <property type="evidence" value="ECO:0007669"/>
    <property type="project" value="UniProtKB-KW"/>
</dbReference>
<name>A0ABD1YZX3_9MARC</name>
<dbReference type="SUPFAM" id="SSF56112">
    <property type="entry name" value="Protein kinase-like (PK-like)"/>
    <property type="match status" value="1"/>
</dbReference>
<keyword evidence="2" id="KW-0067">ATP-binding</keyword>
<comment type="caution">
    <text evidence="5">The sequence shown here is derived from an EMBL/GenBank/DDBJ whole genome shotgun (WGS) entry which is preliminary data.</text>
</comment>
<dbReference type="PANTHER" id="PTHR27001:SF930">
    <property type="entry name" value="OS02G0821400 PROTEIN"/>
    <property type="match status" value="1"/>
</dbReference>
<feature type="domain" description="Protein kinase" evidence="4">
    <location>
        <begin position="217"/>
        <end position="510"/>
    </location>
</feature>